<keyword evidence="3" id="KW-1185">Reference proteome</keyword>
<dbReference type="AlphaFoldDB" id="A0AA39RYC6"/>
<feature type="transmembrane region" description="Helical" evidence="1">
    <location>
        <begin position="20"/>
        <end position="43"/>
    </location>
</feature>
<evidence type="ECO:0000313" key="3">
    <source>
        <dbReference type="Proteomes" id="UP001168877"/>
    </source>
</evidence>
<keyword evidence="1" id="KW-0812">Transmembrane</keyword>
<keyword evidence="1" id="KW-1133">Transmembrane helix</keyword>
<proteinExistence type="predicted"/>
<dbReference type="Proteomes" id="UP001168877">
    <property type="component" value="Unassembled WGS sequence"/>
</dbReference>
<name>A0AA39RYC6_ACESA</name>
<sequence>MVFESSLSFFDQFSTTFLVSLFVSSKLFAFLPFCFRFLFLILLKRKTTEQKRKRKKKRRKRFDLIFKARGLFYLHCGF</sequence>
<organism evidence="2 3">
    <name type="scientific">Acer saccharum</name>
    <name type="common">Sugar maple</name>
    <dbReference type="NCBI Taxonomy" id="4024"/>
    <lineage>
        <taxon>Eukaryota</taxon>
        <taxon>Viridiplantae</taxon>
        <taxon>Streptophyta</taxon>
        <taxon>Embryophyta</taxon>
        <taxon>Tracheophyta</taxon>
        <taxon>Spermatophyta</taxon>
        <taxon>Magnoliopsida</taxon>
        <taxon>eudicotyledons</taxon>
        <taxon>Gunneridae</taxon>
        <taxon>Pentapetalae</taxon>
        <taxon>rosids</taxon>
        <taxon>malvids</taxon>
        <taxon>Sapindales</taxon>
        <taxon>Sapindaceae</taxon>
        <taxon>Hippocastanoideae</taxon>
        <taxon>Acereae</taxon>
        <taxon>Acer</taxon>
    </lineage>
</organism>
<evidence type="ECO:0000313" key="2">
    <source>
        <dbReference type="EMBL" id="KAK0583807.1"/>
    </source>
</evidence>
<keyword evidence="1" id="KW-0472">Membrane</keyword>
<reference evidence="2" key="2">
    <citation type="submission" date="2023-06" db="EMBL/GenBank/DDBJ databases">
        <authorList>
            <person name="Swenson N.G."/>
            <person name="Wegrzyn J.L."/>
            <person name="Mcevoy S.L."/>
        </authorList>
    </citation>
    <scope>NUCLEOTIDE SEQUENCE</scope>
    <source>
        <strain evidence="2">NS2018</strain>
        <tissue evidence="2">Leaf</tissue>
    </source>
</reference>
<evidence type="ECO:0000256" key="1">
    <source>
        <dbReference type="SAM" id="Phobius"/>
    </source>
</evidence>
<dbReference type="EMBL" id="JAUESC010000383">
    <property type="protein sequence ID" value="KAK0583807.1"/>
    <property type="molecule type" value="Genomic_DNA"/>
</dbReference>
<gene>
    <name evidence="2" type="ORF">LWI29_003357</name>
</gene>
<comment type="caution">
    <text evidence="2">The sequence shown here is derived from an EMBL/GenBank/DDBJ whole genome shotgun (WGS) entry which is preliminary data.</text>
</comment>
<accession>A0AA39RYC6</accession>
<reference evidence="2" key="1">
    <citation type="journal article" date="2022" name="Plant J.">
        <title>Strategies of tolerance reflected in two North American maple genomes.</title>
        <authorList>
            <person name="McEvoy S.L."/>
            <person name="Sezen U.U."/>
            <person name="Trouern-Trend A."/>
            <person name="McMahon S.M."/>
            <person name="Schaberg P.G."/>
            <person name="Yang J."/>
            <person name="Wegrzyn J.L."/>
            <person name="Swenson N.G."/>
        </authorList>
    </citation>
    <scope>NUCLEOTIDE SEQUENCE</scope>
    <source>
        <strain evidence="2">NS2018</strain>
    </source>
</reference>
<protein>
    <submittedName>
        <fullName evidence="2">Uncharacterized protein</fullName>
    </submittedName>
</protein>